<evidence type="ECO:0000313" key="4">
    <source>
        <dbReference type="EMBL" id="HJG36574.1"/>
    </source>
</evidence>
<feature type="region of interest" description="Disordered" evidence="1">
    <location>
        <begin position="250"/>
        <end position="305"/>
    </location>
</feature>
<evidence type="ECO:0000259" key="3">
    <source>
        <dbReference type="Pfam" id="PF13240"/>
    </source>
</evidence>
<dbReference type="AlphaFoldDB" id="A0A921LSS7"/>
<reference evidence="4" key="1">
    <citation type="journal article" date="2021" name="PeerJ">
        <title>Extensive microbial diversity within the chicken gut microbiome revealed by metagenomics and culture.</title>
        <authorList>
            <person name="Gilroy R."/>
            <person name="Ravi A."/>
            <person name="Getino M."/>
            <person name="Pursley I."/>
            <person name="Horton D.L."/>
            <person name="Alikhan N.F."/>
            <person name="Baker D."/>
            <person name="Gharbi K."/>
            <person name="Hall N."/>
            <person name="Watson M."/>
            <person name="Adriaenssens E.M."/>
            <person name="Foster-Nyarko E."/>
            <person name="Jarju S."/>
            <person name="Secka A."/>
            <person name="Antonio M."/>
            <person name="Oren A."/>
            <person name="Chaudhuri R.R."/>
            <person name="La Ragione R."/>
            <person name="Hildebrand F."/>
            <person name="Pallen M.J."/>
        </authorList>
    </citation>
    <scope>NUCLEOTIDE SEQUENCE</scope>
    <source>
        <strain evidence="4">ChiHjej13B12-9602</strain>
    </source>
</reference>
<keyword evidence="2" id="KW-0472">Membrane</keyword>
<dbReference type="Proteomes" id="UP000753256">
    <property type="component" value="Unassembled WGS sequence"/>
</dbReference>
<evidence type="ECO:0000256" key="2">
    <source>
        <dbReference type="SAM" id="Phobius"/>
    </source>
</evidence>
<feature type="compositionally biased region" description="Basic and acidic residues" evidence="1">
    <location>
        <begin position="255"/>
        <end position="298"/>
    </location>
</feature>
<keyword evidence="2" id="KW-0812">Transmembrane</keyword>
<evidence type="ECO:0000256" key="1">
    <source>
        <dbReference type="SAM" id="MobiDB-lite"/>
    </source>
</evidence>
<evidence type="ECO:0000313" key="5">
    <source>
        <dbReference type="Proteomes" id="UP000753256"/>
    </source>
</evidence>
<keyword evidence="2" id="KW-1133">Transmembrane helix</keyword>
<reference evidence="4" key="2">
    <citation type="submission" date="2021-09" db="EMBL/GenBank/DDBJ databases">
        <authorList>
            <person name="Gilroy R."/>
        </authorList>
    </citation>
    <scope>NUCLEOTIDE SEQUENCE</scope>
    <source>
        <strain evidence="4">ChiHjej13B12-9602</strain>
    </source>
</reference>
<name>A0A921LSS7_9ACTN</name>
<gene>
    <name evidence="4" type="ORF">K8V70_01735</name>
</gene>
<accession>A0A921LSS7</accession>
<dbReference type="InterPro" id="IPR026870">
    <property type="entry name" value="Zinc_ribbon_dom"/>
</dbReference>
<dbReference type="EMBL" id="DYUZ01000007">
    <property type="protein sequence ID" value="HJG36574.1"/>
    <property type="molecule type" value="Genomic_DNA"/>
</dbReference>
<organism evidence="4 5">
    <name type="scientific">Enorma phocaeensis</name>
    <dbReference type="NCBI Taxonomy" id="1871019"/>
    <lineage>
        <taxon>Bacteria</taxon>
        <taxon>Bacillati</taxon>
        <taxon>Actinomycetota</taxon>
        <taxon>Coriobacteriia</taxon>
        <taxon>Coriobacteriales</taxon>
        <taxon>Coriobacteriaceae</taxon>
        <taxon>Enorma</taxon>
    </lineage>
</organism>
<proteinExistence type="predicted"/>
<protein>
    <submittedName>
        <fullName evidence="4">Zinc ribbon domain-containing protein</fullName>
    </submittedName>
</protein>
<feature type="transmembrane region" description="Helical" evidence="2">
    <location>
        <begin position="105"/>
        <end position="127"/>
    </location>
</feature>
<feature type="region of interest" description="Disordered" evidence="1">
    <location>
        <begin position="35"/>
        <end position="96"/>
    </location>
</feature>
<comment type="caution">
    <text evidence="4">The sequence shown here is derived from an EMBL/GenBank/DDBJ whole genome shotgun (WGS) entry which is preliminary data.</text>
</comment>
<feature type="domain" description="Zinc-ribbon" evidence="3">
    <location>
        <begin position="2"/>
        <end position="24"/>
    </location>
</feature>
<sequence>MFCTKCGAQISDGTRFCTACGAPVSVAASRSDAGAAEAGGADPTISMGSPQSVPGGTVQMPRPASYADPAPAGSPVQTYAPPQHQQAASFGEAPHRKASRKTRNVVIGVFVALVVLVAAAAAGWFFFIRTPAPTAVVFMIDAAGLDSSTGTRIPVHIEGEDVRGKEVSADYYLETDGSGMELVDGVYELTVAASPIAADGTIYNVADAGSATIEIEGDSGSMEGSISLDPIPAAEVTDRQIEDAYEAALAGGVDDEQRAEELRDAATARRDEAVEAEQEAQRRQEEEEARRREEEAAREQQGAYQADSFSFDIPSYWEGRVTVQVDGDSATIYSSTYPERELATLAYVSVDAGVGTDIGGAIDSTGDLGNGMMVYLYAPNYAYRIAYANLSGSTDPADYYTLEEAEELVDLQSGGTVNYTDYLNNMRDNGGTSPDQDMLLAGVQQIDIDDFNVHGR</sequence>
<dbReference type="Pfam" id="PF13240">
    <property type="entry name" value="Zn_Ribbon_1"/>
    <property type="match status" value="1"/>
</dbReference>